<proteinExistence type="predicted"/>
<sequence length="148" mass="16710">MIEQLTSEESKVIETIAYLKNWFESGVNTINGAADSDAQSVKLQGGDGKDDIEITGRDKNMFLAGLKTAGSLFGKFPISIDTPEGPFEITTDSKRLEFLVQNRFRVEKWNTGPNRIEYFVYNDEDEVIAQDFTHRDAIDEAMKTYLEA</sequence>
<comment type="caution">
    <text evidence="1">The sequence shown here is derived from an EMBL/GenBank/DDBJ whole genome shotgun (WGS) entry which is preliminary data.</text>
</comment>
<dbReference type="EMBL" id="LUAW01000020">
    <property type="protein sequence ID" value="KYQ72077.1"/>
    <property type="molecule type" value="Genomic_DNA"/>
</dbReference>
<evidence type="ECO:0000313" key="1">
    <source>
        <dbReference type="EMBL" id="KYQ72077.1"/>
    </source>
</evidence>
<accession>A0A151Y241</accession>
<gene>
    <name evidence="1" type="ORF">AZH43_12755</name>
</gene>
<evidence type="ECO:0000313" key="2">
    <source>
        <dbReference type="Proteomes" id="UP000076276"/>
    </source>
</evidence>
<organism evidence="1 2">
    <name type="scientific">Acinetobacter pragensis</name>
    <dbReference type="NCBI Taxonomy" id="1806892"/>
    <lineage>
        <taxon>Bacteria</taxon>
        <taxon>Pseudomonadati</taxon>
        <taxon>Pseudomonadota</taxon>
        <taxon>Gammaproteobacteria</taxon>
        <taxon>Moraxellales</taxon>
        <taxon>Moraxellaceae</taxon>
        <taxon>Acinetobacter</taxon>
    </lineage>
</organism>
<name>A0A151Y241_9GAMM</name>
<dbReference type="STRING" id="1806892.AZH43_12755"/>
<protein>
    <submittedName>
        <fullName evidence="1">Uncharacterized protein</fullName>
    </submittedName>
</protein>
<dbReference type="Proteomes" id="UP000076276">
    <property type="component" value="Unassembled WGS sequence"/>
</dbReference>
<dbReference type="RefSeq" id="WP_067669050.1">
    <property type="nucleotide sequence ID" value="NZ_CBCSIK010000001.1"/>
</dbReference>
<dbReference type="OrthoDB" id="6692496at2"/>
<keyword evidence="2" id="KW-1185">Reference proteome</keyword>
<reference evidence="1 2" key="1">
    <citation type="submission" date="2016-03" db="EMBL/GenBank/DDBJ databases">
        <title>Acinetobacter genomospecies 28 strain ANC 4149.</title>
        <authorList>
            <person name="Radolfova-Krizova L."/>
            <person name="Nemec A."/>
        </authorList>
    </citation>
    <scope>NUCLEOTIDE SEQUENCE [LARGE SCALE GENOMIC DNA]</scope>
    <source>
        <strain evidence="1 2">ANC 4149</strain>
    </source>
</reference>
<dbReference type="AlphaFoldDB" id="A0A151Y241"/>